<dbReference type="EMBL" id="SNSC02000020">
    <property type="protein sequence ID" value="TID15565.1"/>
    <property type="molecule type" value="Genomic_DNA"/>
</dbReference>
<evidence type="ECO:0000256" key="1">
    <source>
        <dbReference type="SAM" id="MobiDB-lite"/>
    </source>
</evidence>
<sequence>MSSCKWCGGELRHDDLGYVDSSTSERKRTFETGNVPHPYKKRRRRTASPGYTTTARAQSKGEVEYSATADMLYRRARSTQVLRPPFECTASGALRMRTQRVNSEKIKLKNVSNPCVCSIGDWEANLSLSQDFGSPKDISSHFASGVWSLLKVVQERAKREDDIL</sequence>
<evidence type="ECO:0000313" key="2">
    <source>
        <dbReference type="EMBL" id="TID15565.1"/>
    </source>
</evidence>
<evidence type="ECO:0000313" key="3">
    <source>
        <dbReference type="Proteomes" id="UP000298493"/>
    </source>
</evidence>
<gene>
    <name evidence="2" type="ORF">E6O75_ATG07893</name>
</gene>
<name>A0A4Z1NJ01_9PEZI</name>
<keyword evidence="3" id="KW-1185">Reference proteome</keyword>
<comment type="caution">
    <text evidence="2">The sequence shown here is derived from an EMBL/GenBank/DDBJ whole genome shotgun (WGS) entry which is preliminary data.</text>
</comment>
<reference evidence="2 3" key="1">
    <citation type="submission" date="2019-04" db="EMBL/GenBank/DDBJ databases">
        <title>High contiguity whole genome sequence and gene annotation resource for two Venturia nashicola isolates.</title>
        <authorList>
            <person name="Prokchorchik M."/>
            <person name="Won K."/>
            <person name="Lee Y."/>
            <person name="Choi E.D."/>
            <person name="Segonzac C."/>
            <person name="Sohn K.H."/>
        </authorList>
    </citation>
    <scope>NUCLEOTIDE SEQUENCE [LARGE SCALE GENOMIC DNA]</scope>
    <source>
        <strain evidence="2 3">PRI2</strain>
    </source>
</reference>
<proteinExistence type="predicted"/>
<feature type="region of interest" description="Disordered" evidence="1">
    <location>
        <begin position="22"/>
        <end position="52"/>
    </location>
</feature>
<dbReference type="AlphaFoldDB" id="A0A4Z1NJ01"/>
<accession>A0A4Z1NJ01</accession>
<organism evidence="2 3">
    <name type="scientific">Venturia nashicola</name>
    <dbReference type="NCBI Taxonomy" id="86259"/>
    <lineage>
        <taxon>Eukaryota</taxon>
        <taxon>Fungi</taxon>
        <taxon>Dikarya</taxon>
        <taxon>Ascomycota</taxon>
        <taxon>Pezizomycotina</taxon>
        <taxon>Dothideomycetes</taxon>
        <taxon>Pleosporomycetidae</taxon>
        <taxon>Venturiales</taxon>
        <taxon>Venturiaceae</taxon>
        <taxon>Venturia</taxon>
    </lineage>
</organism>
<dbReference type="Proteomes" id="UP000298493">
    <property type="component" value="Unassembled WGS sequence"/>
</dbReference>
<protein>
    <submittedName>
        <fullName evidence="2">Uncharacterized protein</fullName>
    </submittedName>
</protein>